<evidence type="ECO:0000256" key="2">
    <source>
        <dbReference type="ARBA" id="ARBA00022670"/>
    </source>
</evidence>
<keyword evidence="6" id="KW-0732">Signal</keyword>
<dbReference type="InterPro" id="IPR000209">
    <property type="entry name" value="Peptidase_S8/S53_dom"/>
</dbReference>
<keyword evidence="10" id="KW-1185">Reference proteome</keyword>
<feature type="signal peptide" evidence="6">
    <location>
        <begin position="1"/>
        <end position="29"/>
    </location>
</feature>
<dbReference type="AlphaFoldDB" id="A0A934ICT5"/>
<evidence type="ECO:0000259" key="8">
    <source>
        <dbReference type="Pfam" id="PF05922"/>
    </source>
</evidence>
<feature type="non-terminal residue" evidence="9">
    <location>
        <position position="242"/>
    </location>
</feature>
<evidence type="ECO:0000256" key="6">
    <source>
        <dbReference type="SAM" id="SignalP"/>
    </source>
</evidence>
<evidence type="ECO:0000313" key="9">
    <source>
        <dbReference type="EMBL" id="MBI9115410.1"/>
    </source>
</evidence>
<name>A0A934ICT5_9MICO</name>
<dbReference type="PRINTS" id="PR00723">
    <property type="entry name" value="SUBTILISIN"/>
</dbReference>
<protein>
    <submittedName>
        <fullName evidence="9">S8 family serine peptidase</fullName>
    </submittedName>
</protein>
<dbReference type="PANTHER" id="PTHR43806:SF11">
    <property type="entry name" value="CEREVISIN-RELATED"/>
    <property type="match status" value="1"/>
</dbReference>
<comment type="similarity">
    <text evidence="1 5">Belongs to the peptidase S8 family.</text>
</comment>
<dbReference type="PROSITE" id="PS51892">
    <property type="entry name" value="SUBTILASE"/>
    <property type="match status" value="1"/>
</dbReference>
<keyword evidence="2" id="KW-0645">Protease</keyword>
<dbReference type="GO" id="GO:0006508">
    <property type="term" value="P:proteolysis"/>
    <property type="evidence" value="ECO:0007669"/>
    <property type="project" value="UniProtKB-KW"/>
</dbReference>
<dbReference type="Pfam" id="PF00082">
    <property type="entry name" value="Peptidase_S8"/>
    <property type="match status" value="1"/>
</dbReference>
<dbReference type="InterPro" id="IPR023827">
    <property type="entry name" value="Peptidase_S8_Asp-AS"/>
</dbReference>
<dbReference type="EMBL" id="JAEINH010000007">
    <property type="protein sequence ID" value="MBI9115410.1"/>
    <property type="molecule type" value="Genomic_DNA"/>
</dbReference>
<dbReference type="InterPro" id="IPR022398">
    <property type="entry name" value="Peptidase_S8_His-AS"/>
</dbReference>
<sequence length="242" mass="24530">MTTRRPGRRILALTIAGTLVAAVPLTASARPAPQDPPDDGASTWLIEVDPRRTSSVLAEIDAEGMETVAAHDALDGYVVEATADQAQALAEAPGVLSVEADRPMTALDDVTQDGAPWGLDRLDQATLPLDGRYTSPAAGGSGARVYVVDTGVDPTHTDLGGRVTSGFTAVLDGRGTADCNGHGTHVAGTVASRTFGVAKSATIVPVRVLGCDGSGTVSGVVSGIDWIVANHPAGTPGVVNMS</sequence>
<evidence type="ECO:0000313" key="10">
    <source>
        <dbReference type="Proteomes" id="UP000602087"/>
    </source>
</evidence>
<evidence type="ECO:0000256" key="3">
    <source>
        <dbReference type="ARBA" id="ARBA00022801"/>
    </source>
</evidence>
<evidence type="ECO:0000256" key="4">
    <source>
        <dbReference type="ARBA" id="ARBA00022825"/>
    </source>
</evidence>
<dbReference type="InterPro" id="IPR036852">
    <property type="entry name" value="Peptidase_S8/S53_dom_sf"/>
</dbReference>
<gene>
    <name evidence="9" type="ORF">JAV76_10355</name>
</gene>
<dbReference type="PROSITE" id="PS00137">
    <property type="entry name" value="SUBTILASE_HIS"/>
    <property type="match status" value="1"/>
</dbReference>
<dbReference type="GO" id="GO:0004252">
    <property type="term" value="F:serine-type endopeptidase activity"/>
    <property type="evidence" value="ECO:0007669"/>
    <property type="project" value="InterPro"/>
</dbReference>
<dbReference type="SUPFAM" id="SSF52743">
    <property type="entry name" value="Subtilisin-like"/>
    <property type="match status" value="1"/>
</dbReference>
<proteinExistence type="inferred from homology"/>
<evidence type="ECO:0000256" key="1">
    <source>
        <dbReference type="ARBA" id="ARBA00011073"/>
    </source>
</evidence>
<feature type="domain" description="Peptidase S8/S53" evidence="7">
    <location>
        <begin position="140"/>
        <end position="242"/>
    </location>
</feature>
<evidence type="ECO:0000259" key="7">
    <source>
        <dbReference type="Pfam" id="PF00082"/>
    </source>
</evidence>
<dbReference type="InterPro" id="IPR010259">
    <property type="entry name" value="S8pro/Inhibitor_I9"/>
</dbReference>
<dbReference type="PANTHER" id="PTHR43806">
    <property type="entry name" value="PEPTIDASE S8"/>
    <property type="match status" value="1"/>
</dbReference>
<dbReference type="Pfam" id="PF05922">
    <property type="entry name" value="Inhibitor_I9"/>
    <property type="match status" value="1"/>
</dbReference>
<dbReference type="GO" id="GO:0005615">
    <property type="term" value="C:extracellular space"/>
    <property type="evidence" value="ECO:0007669"/>
    <property type="project" value="TreeGrafter"/>
</dbReference>
<dbReference type="RefSeq" id="WP_198733962.1">
    <property type="nucleotide sequence ID" value="NZ_JAEINH010000007.1"/>
</dbReference>
<keyword evidence="3" id="KW-0378">Hydrolase</keyword>
<dbReference type="Proteomes" id="UP000602087">
    <property type="component" value="Unassembled WGS sequence"/>
</dbReference>
<organism evidence="9 10">
    <name type="scientific">Sanguibacter suaedae</name>
    <dbReference type="NCBI Taxonomy" id="2795737"/>
    <lineage>
        <taxon>Bacteria</taxon>
        <taxon>Bacillati</taxon>
        <taxon>Actinomycetota</taxon>
        <taxon>Actinomycetes</taxon>
        <taxon>Micrococcales</taxon>
        <taxon>Sanguibacteraceae</taxon>
        <taxon>Sanguibacter</taxon>
    </lineage>
</organism>
<reference evidence="9" key="1">
    <citation type="submission" date="2020-12" db="EMBL/GenBank/DDBJ databases">
        <title>Sanguibacter suaedae sp. nov., isolated from Suaeda aralocaspica.</title>
        <authorList>
            <person name="Ma Q."/>
        </authorList>
    </citation>
    <scope>NUCLEOTIDE SEQUENCE</scope>
    <source>
        <strain evidence="9">YZGR15</strain>
    </source>
</reference>
<comment type="caution">
    <text evidence="5">Lacks conserved residue(s) required for the propagation of feature annotation.</text>
</comment>
<dbReference type="InterPro" id="IPR050131">
    <property type="entry name" value="Peptidase_S8_subtilisin-like"/>
</dbReference>
<evidence type="ECO:0000256" key="5">
    <source>
        <dbReference type="PROSITE-ProRule" id="PRU01240"/>
    </source>
</evidence>
<dbReference type="PROSITE" id="PS00136">
    <property type="entry name" value="SUBTILASE_ASP"/>
    <property type="match status" value="1"/>
</dbReference>
<accession>A0A934ICT5</accession>
<comment type="caution">
    <text evidence="9">The sequence shown here is derived from an EMBL/GenBank/DDBJ whole genome shotgun (WGS) entry which is preliminary data.</text>
</comment>
<dbReference type="Gene3D" id="3.40.50.200">
    <property type="entry name" value="Peptidase S8/S53 domain"/>
    <property type="match status" value="1"/>
</dbReference>
<keyword evidence="4" id="KW-0720">Serine protease</keyword>
<feature type="chain" id="PRO_5036736922" evidence="6">
    <location>
        <begin position="30"/>
        <end position="242"/>
    </location>
</feature>
<feature type="domain" description="Inhibitor I9" evidence="8">
    <location>
        <begin position="61"/>
        <end position="105"/>
    </location>
</feature>
<dbReference type="InterPro" id="IPR015500">
    <property type="entry name" value="Peptidase_S8_subtilisin-rel"/>
</dbReference>